<evidence type="ECO:0000313" key="8">
    <source>
        <dbReference type="Proteomes" id="UP000315439"/>
    </source>
</evidence>
<reference evidence="7 8" key="1">
    <citation type="submission" date="2019-07" db="EMBL/GenBank/DDBJ databases">
        <title>Draft genome for Aliikangiella sp. M105.</title>
        <authorList>
            <person name="Wang G."/>
        </authorList>
    </citation>
    <scope>NUCLEOTIDE SEQUENCE [LARGE SCALE GENOMIC DNA]</scope>
    <source>
        <strain evidence="7 8">M105</strain>
    </source>
</reference>
<keyword evidence="1" id="KW-0732">Signal</keyword>
<dbReference type="InterPro" id="IPR008969">
    <property type="entry name" value="CarboxyPept-like_regulatory"/>
</dbReference>
<name>A0A545UIK6_9GAMM</name>
<dbReference type="GO" id="GO:0016020">
    <property type="term" value="C:membrane"/>
    <property type="evidence" value="ECO:0007669"/>
    <property type="project" value="InterPro"/>
</dbReference>
<feature type="region of interest" description="Disordered" evidence="4">
    <location>
        <begin position="772"/>
        <end position="794"/>
    </location>
</feature>
<evidence type="ECO:0000313" key="7">
    <source>
        <dbReference type="EMBL" id="TQV89263.1"/>
    </source>
</evidence>
<dbReference type="SUPFAM" id="SSF49464">
    <property type="entry name" value="Carboxypeptidase regulatory domain-like"/>
    <property type="match status" value="2"/>
</dbReference>
<dbReference type="RefSeq" id="WP_142892113.1">
    <property type="nucleotide sequence ID" value="NZ_ML660161.1"/>
</dbReference>
<accession>A0A545UIK6</accession>
<keyword evidence="5" id="KW-0472">Membrane</keyword>
<dbReference type="SUPFAM" id="SSF141072">
    <property type="entry name" value="CalX-like"/>
    <property type="match status" value="1"/>
</dbReference>
<dbReference type="InterPro" id="IPR003644">
    <property type="entry name" value="Calx_beta"/>
</dbReference>
<evidence type="ECO:0000259" key="6">
    <source>
        <dbReference type="SMART" id="SM00237"/>
    </source>
</evidence>
<evidence type="ECO:0000256" key="5">
    <source>
        <dbReference type="SAM" id="Phobius"/>
    </source>
</evidence>
<feature type="compositionally biased region" description="Low complexity" evidence="4">
    <location>
        <begin position="775"/>
        <end position="786"/>
    </location>
</feature>
<dbReference type="Proteomes" id="UP000315439">
    <property type="component" value="Unassembled WGS sequence"/>
</dbReference>
<evidence type="ECO:0000256" key="3">
    <source>
        <dbReference type="ARBA" id="ARBA00022837"/>
    </source>
</evidence>
<dbReference type="InterPro" id="IPR038081">
    <property type="entry name" value="CalX-like_sf"/>
</dbReference>
<dbReference type="Pfam" id="PF13620">
    <property type="entry name" value="CarboxypepD_reg"/>
    <property type="match status" value="1"/>
</dbReference>
<keyword evidence="3" id="KW-0106">Calcium</keyword>
<dbReference type="InterPro" id="IPR011628">
    <property type="entry name" value="Cleaved_adhesin"/>
</dbReference>
<keyword evidence="5" id="KW-0812">Transmembrane</keyword>
<evidence type="ECO:0000256" key="2">
    <source>
        <dbReference type="ARBA" id="ARBA00022737"/>
    </source>
</evidence>
<dbReference type="Pfam" id="PF07675">
    <property type="entry name" value="Cleaved_Adhesin"/>
    <property type="match status" value="1"/>
</dbReference>
<dbReference type="EMBL" id="VIKS01000002">
    <property type="protein sequence ID" value="TQV89263.1"/>
    <property type="molecule type" value="Genomic_DNA"/>
</dbReference>
<organism evidence="7 8">
    <name type="scientific">Aliikangiella coralliicola</name>
    <dbReference type="NCBI Taxonomy" id="2592383"/>
    <lineage>
        <taxon>Bacteria</taxon>
        <taxon>Pseudomonadati</taxon>
        <taxon>Pseudomonadota</taxon>
        <taxon>Gammaproteobacteria</taxon>
        <taxon>Oceanospirillales</taxon>
        <taxon>Pleioneaceae</taxon>
        <taxon>Aliikangiella</taxon>
    </lineage>
</organism>
<proteinExistence type="predicted"/>
<dbReference type="OrthoDB" id="9813435at2"/>
<keyword evidence="8" id="KW-1185">Reference proteome</keyword>
<sequence>MRNRSHIQPLSGSFASTLLVAIFAISGLFSSAVSAKNEPAPEVSKALHRHATKPLTEMAKTIGEINPSRKRKLQARGEKVPGDGSDYAIPNQPFPFKLNNRHRQKSQNSQKDGARQSKAAAKVIPDPIVSFPGIPNVMAAVPPDTNGDVGPNHYVQSVNTALAVWDKQGNQLLAPVALNSLWSGLGGLCESTNRGDPIVLYDSMADRWLISQFAFNDAMTDNRQCIAISQTPDPTQAYYVYDFEFDNVKFNDYPKFGVWQDGYYMSVNQFIGNNYANVAVVAYEREAMLNGASAQQVKIDLTESFPKLFSILPADHDGVIPAPADSPNYFFAVLDDWFHEVPADVIQVFKFVVDWENPASSTFTMAQEMPIAAMDMNIETSEIVQPNGVTLDSLRGYAMYRLAYRNMGDYGALVVNHNVDADSAGQAGIRWYEVRIDNSSGDISLNQQGTFAPSDGVDRWMGSIAMDAVGNIAVGYNATSNQLHPSVYYTGRLSTDPAGELSQGEGVIVAGTGSQGNVNRSRWADYSSLSVDPSDDCTFWYTNEYYKAADDNTTNWATQIGSFKFPNCTALPTGFVSGKVIDATTEQPVVNVRVTAGALATHTDADGNYSLRLPVDSYELTYDSYWYQASSVSNVAVAENETTVRDITLNKAPTIAVTGKITDGSGQGWPLYAKIEIDIPNNQDLDIYSDPFTGQYTVDLVPNIAVPFIIDSQVIGYAEKTETITPAGDAPVTQDFDLKINVNACNAPGYKSNGLFQNFDGDFIADGWQSVDENSSGQSWGSTTSGRDNVTGGEGEAALIDSDAAGSVTIDTSLVSPTLAVASLNGTTLSYLANFQTSSAKDNFDLDIRTDDSERWQNIIAWTGNHGEFAGPGELVNLDIASHLDGVTNFQLRWHYYNADDEWFAQVDDVSLGHTCVTDGAGSLVAGYITDANTDGAVVGATINAKGKATSQSTSGDSAVADGIYFVFADQNTTEMSVTSSNYADVSTDVSPVAGTLVRKDIQLSAALIEIAPNPIEVSVAAGRISEQTITITNSGSATGTYSISEINAAPDSAAISQLGRFDVGLRYSGPKDMLKLNAGHIRDYRPPYVAPMAPGDATEMIDVGRTGFAFGVGVDQHRDSLWFGSVSALDLGGDDHIHRYQLDGVKTDDTIDASSILDTDNGFVGDLAFNSRTNMLWISEVDDEFCIHEINPESLAFTGNKICPEGLSVSQQGLAYDPVTDTFFSGSWSDSVVHRFSTQGELLSSINTGLAVAGLAYNPASERLYVSVNAEAPELDVAILNVSDYSVVGGFNVLYDLDEDGTAEDAMDDLAQGGLSINCDGSIWMVEQSKKLAFKIDTDEPGACLWGEVSWLGASASGELAAEANEEKSIVLNSSEVEVGTYQAQLLVDNNSPYGSFTVPVTLNVTAPQYGTLQFLVTNAEVDEEQNLEITVERTGGADFAVSVDYTTVDGTAVAGTEYTETSGTLNWVDLDGEAKIITVPITTVDSNKSFSVELSNVQGGAVLGENTKITLAVKDKPKGSGGLGFVAISLLIAIGVFRRRMLHKN</sequence>
<keyword evidence="2" id="KW-0677">Repeat</keyword>
<evidence type="ECO:0000256" key="4">
    <source>
        <dbReference type="SAM" id="MobiDB-lite"/>
    </source>
</evidence>
<feature type="region of interest" description="Disordered" evidence="4">
    <location>
        <begin position="67"/>
        <end position="119"/>
    </location>
</feature>
<dbReference type="Gene3D" id="2.60.40.1120">
    <property type="entry name" value="Carboxypeptidase-like, regulatory domain"/>
    <property type="match status" value="2"/>
</dbReference>
<gene>
    <name evidence="7" type="ORF">FLL46_03795</name>
</gene>
<dbReference type="Gene3D" id="2.60.40.2030">
    <property type="match status" value="1"/>
</dbReference>
<evidence type="ECO:0000256" key="1">
    <source>
        <dbReference type="ARBA" id="ARBA00022729"/>
    </source>
</evidence>
<dbReference type="GO" id="GO:0007154">
    <property type="term" value="P:cell communication"/>
    <property type="evidence" value="ECO:0007669"/>
    <property type="project" value="InterPro"/>
</dbReference>
<dbReference type="Pfam" id="PF03160">
    <property type="entry name" value="Calx-beta"/>
    <property type="match status" value="1"/>
</dbReference>
<dbReference type="SMART" id="SM00237">
    <property type="entry name" value="Calx_beta"/>
    <property type="match status" value="1"/>
</dbReference>
<feature type="transmembrane region" description="Helical" evidence="5">
    <location>
        <begin position="1521"/>
        <end position="1539"/>
    </location>
</feature>
<protein>
    <submittedName>
        <fullName evidence="7">PKD domain-containing protein</fullName>
    </submittedName>
</protein>
<comment type="caution">
    <text evidence="7">The sequence shown here is derived from an EMBL/GenBank/DDBJ whole genome shotgun (WGS) entry which is preliminary data.</text>
</comment>
<keyword evidence="5" id="KW-1133">Transmembrane helix</keyword>
<dbReference type="SUPFAM" id="SSF63825">
    <property type="entry name" value="YWTD domain"/>
    <property type="match status" value="1"/>
</dbReference>
<feature type="domain" description="Calx-beta" evidence="6">
    <location>
        <begin position="1402"/>
        <end position="1497"/>
    </location>
</feature>